<proteinExistence type="predicted"/>
<dbReference type="STRING" id="192903.SAMN04488513_11813"/>
<protein>
    <submittedName>
        <fullName evidence="2">Uncharacterized protein</fullName>
    </submittedName>
</protein>
<dbReference type="Proteomes" id="UP000184543">
    <property type="component" value="Unassembled WGS sequence"/>
</dbReference>
<dbReference type="EMBL" id="FQYU01000018">
    <property type="protein sequence ID" value="SHK03011.1"/>
    <property type="molecule type" value="Genomic_DNA"/>
</dbReference>
<feature type="transmembrane region" description="Helical" evidence="1">
    <location>
        <begin position="6"/>
        <end position="24"/>
    </location>
</feature>
<accession>A0A1M6P508</accession>
<reference evidence="3" key="1">
    <citation type="submission" date="2016-11" db="EMBL/GenBank/DDBJ databases">
        <authorList>
            <person name="Varghese N."/>
            <person name="Submissions S."/>
        </authorList>
    </citation>
    <scope>NUCLEOTIDE SEQUENCE [LARGE SCALE GENOMIC DNA]</scope>
    <source>
        <strain evidence="3">DSM 19858</strain>
    </source>
</reference>
<keyword evidence="1" id="KW-0812">Transmembrane</keyword>
<name>A0A1M6P508_9FLAO</name>
<keyword evidence="1" id="KW-0472">Membrane</keyword>
<dbReference type="AlphaFoldDB" id="A0A1M6P508"/>
<keyword evidence="1" id="KW-1133">Transmembrane helix</keyword>
<evidence type="ECO:0000313" key="2">
    <source>
        <dbReference type="EMBL" id="SHK03011.1"/>
    </source>
</evidence>
<evidence type="ECO:0000313" key="3">
    <source>
        <dbReference type="Proteomes" id="UP000184543"/>
    </source>
</evidence>
<organism evidence="2 3">
    <name type="scientific">Pseudozobellia thermophila</name>
    <dbReference type="NCBI Taxonomy" id="192903"/>
    <lineage>
        <taxon>Bacteria</taxon>
        <taxon>Pseudomonadati</taxon>
        <taxon>Bacteroidota</taxon>
        <taxon>Flavobacteriia</taxon>
        <taxon>Flavobacteriales</taxon>
        <taxon>Flavobacteriaceae</taxon>
        <taxon>Pseudozobellia</taxon>
    </lineage>
</organism>
<sequence length="174" mass="20720">MQKKYSIRAIIKFIFLFGFICYSCKDNQSKRNKSEEEVISPRISENFRVLDGNRYLDFKLPDTIALKDSIKGYIVYKSKFDTIKKTSKTTHFVNLYFANTDKLSKDFSEFQTKKIDTFARIHDSLFIIYGIKFNKRGNHSLEGYIKDYLYEEVSTDSVRFRTIEDHILYEIYVK</sequence>
<keyword evidence="3" id="KW-1185">Reference proteome</keyword>
<gene>
    <name evidence="2" type="ORF">SAMN04488513_11813</name>
</gene>
<evidence type="ECO:0000256" key="1">
    <source>
        <dbReference type="SAM" id="Phobius"/>
    </source>
</evidence>